<dbReference type="GO" id="GO:0006364">
    <property type="term" value="P:rRNA processing"/>
    <property type="evidence" value="ECO:0007669"/>
    <property type="project" value="TreeGrafter"/>
</dbReference>
<organism evidence="4 5">
    <name type="scientific">Heliocybe sulcata</name>
    <dbReference type="NCBI Taxonomy" id="5364"/>
    <lineage>
        <taxon>Eukaryota</taxon>
        <taxon>Fungi</taxon>
        <taxon>Dikarya</taxon>
        <taxon>Basidiomycota</taxon>
        <taxon>Agaricomycotina</taxon>
        <taxon>Agaricomycetes</taxon>
        <taxon>Gloeophyllales</taxon>
        <taxon>Gloeophyllaceae</taxon>
        <taxon>Heliocybe</taxon>
    </lineage>
</organism>
<dbReference type="GO" id="GO:1990904">
    <property type="term" value="C:ribonucleoprotein complex"/>
    <property type="evidence" value="ECO:0007669"/>
    <property type="project" value="TreeGrafter"/>
</dbReference>
<evidence type="ECO:0000256" key="2">
    <source>
        <dbReference type="SAM" id="MobiDB-lite"/>
    </source>
</evidence>
<dbReference type="InterPro" id="IPR050734">
    <property type="entry name" value="PIH1/Kintoun_subfamily"/>
</dbReference>
<feature type="region of interest" description="Disordered" evidence="2">
    <location>
        <begin position="197"/>
        <end position="224"/>
    </location>
</feature>
<evidence type="ECO:0000313" key="4">
    <source>
        <dbReference type="EMBL" id="TFK48328.1"/>
    </source>
</evidence>
<dbReference type="EMBL" id="ML213520">
    <property type="protein sequence ID" value="TFK48328.1"/>
    <property type="molecule type" value="Genomic_DNA"/>
</dbReference>
<feature type="domain" description="PIH1 N-terminal" evidence="3">
    <location>
        <begin position="36"/>
        <end position="169"/>
    </location>
</feature>
<dbReference type="GO" id="GO:0097255">
    <property type="term" value="C:R2TP complex"/>
    <property type="evidence" value="ECO:0007669"/>
    <property type="project" value="TreeGrafter"/>
</dbReference>
<dbReference type="GO" id="GO:0005737">
    <property type="term" value="C:cytoplasm"/>
    <property type="evidence" value="ECO:0007669"/>
    <property type="project" value="TreeGrafter"/>
</dbReference>
<dbReference type="Pfam" id="PF08190">
    <property type="entry name" value="PIH1"/>
    <property type="match status" value="1"/>
</dbReference>
<name>A0A5C3MX52_9AGAM</name>
<comment type="similarity">
    <text evidence="1">Belongs to the PIH1 family.</text>
</comment>
<dbReference type="Proteomes" id="UP000305948">
    <property type="component" value="Unassembled WGS sequence"/>
</dbReference>
<dbReference type="InterPro" id="IPR012981">
    <property type="entry name" value="PIH1_N"/>
</dbReference>
<dbReference type="AlphaFoldDB" id="A0A5C3MX52"/>
<sequence length="310" mass="33608">MPHIPVSLAPVPAFCIKSSALTHAQYPHPDAVSLAIPKARKVFVNIAFDNNVPAPPPGSDAAIDRAMSGAAPDADLDDYFVPVIVSDPREDLDKAGKPAVVFDTIFNTSLKSKSLKSLEFKAFLIELALQRIEAQSSPHSLAAPKQPALLLSRQFGTPNIKSKGELKPRTVLIPEELFTDGEKKRVVGKGKKLVEEVSGKDKGGSKDGGRNLVEEVGGSEVGGRVGEETPEWLWEEKDGRERLVVRVPKMTHALIASTTLDVEPHRIELRVPGLYVLDISADSLPVRRELKVDDAQAEWHVGEGALVLYA</sequence>
<keyword evidence="5" id="KW-1185">Reference proteome</keyword>
<gene>
    <name evidence="4" type="ORF">OE88DRAFT_1664847</name>
</gene>
<evidence type="ECO:0000313" key="5">
    <source>
        <dbReference type="Proteomes" id="UP000305948"/>
    </source>
</evidence>
<protein>
    <recommendedName>
        <fullName evidence="3">PIH1 N-terminal domain-containing protein</fullName>
    </recommendedName>
</protein>
<dbReference type="PANTHER" id="PTHR22997">
    <property type="entry name" value="PIH1 DOMAIN-CONTAINING PROTEIN 1"/>
    <property type="match status" value="1"/>
</dbReference>
<dbReference type="PANTHER" id="PTHR22997:SF0">
    <property type="entry name" value="PIH1 DOMAIN-CONTAINING PROTEIN 1"/>
    <property type="match status" value="1"/>
</dbReference>
<dbReference type="GO" id="GO:0000492">
    <property type="term" value="P:box C/D snoRNP assembly"/>
    <property type="evidence" value="ECO:0007669"/>
    <property type="project" value="TreeGrafter"/>
</dbReference>
<dbReference type="STRING" id="5364.A0A5C3MX52"/>
<dbReference type="OrthoDB" id="5135119at2759"/>
<evidence type="ECO:0000256" key="1">
    <source>
        <dbReference type="ARBA" id="ARBA00008511"/>
    </source>
</evidence>
<evidence type="ECO:0000259" key="3">
    <source>
        <dbReference type="Pfam" id="PF08190"/>
    </source>
</evidence>
<proteinExistence type="inferred from homology"/>
<reference evidence="4 5" key="1">
    <citation type="journal article" date="2019" name="Nat. Ecol. Evol.">
        <title>Megaphylogeny resolves global patterns of mushroom evolution.</title>
        <authorList>
            <person name="Varga T."/>
            <person name="Krizsan K."/>
            <person name="Foldi C."/>
            <person name="Dima B."/>
            <person name="Sanchez-Garcia M."/>
            <person name="Sanchez-Ramirez S."/>
            <person name="Szollosi G.J."/>
            <person name="Szarkandi J.G."/>
            <person name="Papp V."/>
            <person name="Albert L."/>
            <person name="Andreopoulos W."/>
            <person name="Angelini C."/>
            <person name="Antonin V."/>
            <person name="Barry K.W."/>
            <person name="Bougher N.L."/>
            <person name="Buchanan P."/>
            <person name="Buyck B."/>
            <person name="Bense V."/>
            <person name="Catcheside P."/>
            <person name="Chovatia M."/>
            <person name="Cooper J."/>
            <person name="Damon W."/>
            <person name="Desjardin D."/>
            <person name="Finy P."/>
            <person name="Geml J."/>
            <person name="Haridas S."/>
            <person name="Hughes K."/>
            <person name="Justo A."/>
            <person name="Karasinski D."/>
            <person name="Kautmanova I."/>
            <person name="Kiss B."/>
            <person name="Kocsube S."/>
            <person name="Kotiranta H."/>
            <person name="LaButti K.M."/>
            <person name="Lechner B.E."/>
            <person name="Liimatainen K."/>
            <person name="Lipzen A."/>
            <person name="Lukacs Z."/>
            <person name="Mihaltcheva S."/>
            <person name="Morgado L.N."/>
            <person name="Niskanen T."/>
            <person name="Noordeloos M.E."/>
            <person name="Ohm R.A."/>
            <person name="Ortiz-Santana B."/>
            <person name="Ovrebo C."/>
            <person name="Racz N."/>
            <person name="Riley R."/>
            <person name="Savchenko A."/>
            <person name="Shiryaev A."/>
            <person name="Soop K."/>
            <person name="Spirin V."/>
            <person name="Szebenyi C."/>
            <person name="Tomsovsky M."/>
            <person name="Tulloss R.E."/>
            <person name="Uehling J."/>
            <person name="Grigoriev I.V."/>
            <person name="Vagvolgyi C."/>
            <person name="Papp T."/>
            <person name="Martin F.M."/>
            <person name="Miettinen O."/>
            <person name="Hibbett D.S."/>
            <person name="Nagy L.G."/>
        </authorList>
    </citation>
    <scope>NUCLEOTIDE SEQUENCE [LARGE SCALE GENOMIC DNA]</scope>
    <source>
        <strain evidence="4 5">OMC1185</strain>
    </source>
</reference>
<accession>A0A5C3MX52</accession>
<feature type="compositionally biased region" description="Basic and acidic residues" evidence="2">
    <location>
        <begin position="197"/>
        <end position="213"/>
    </location>
</feature>